<dbReference type="GO" id="GO:0005737">
    <property type="term" value="C:cytoplasm"/>
    <property type="evidence" value="ECO:0007669"/>
    <property type="project" value="TreeGrafter"/>
</dbReference>
<reference evidence="3" key="1">
    <citation type="journal article" date="2020" name="Fungal Divers.">
        <title>Resolving the Mortierellaceae phylogeny through synthesis of multi-gene phylogenetics and phylogenomics.</title>
        <authorList>
            <person name="Vandepol N."/>
            <person name="Liber J."/>
            <person name="Desiro A."/>
            <person name="Na H."/>
            <person name="Kennedy M."/>
            <person name="Barry K."/>
            <person name="Grigoriev I.V."/>
            <person name="Miller A.N."/>
            <person name="O'Donnell K."/>
            <person name="Stajich J.E."/>
            <person name="Bonito G."/>
        </authorList>
    </citation>
    <scope>NUCLEOTIDE SEQUENCE</scope>
    <source>
        <strain evidence="3">NRRL 6426</strain>
    </source>
</reference>
<dbReference type="CDD" id="cd05157">
    <property type="entry name" value="ETNK_euk"/>
    <property type="match status" value="1"/>
</dbReference>
<evidence type="ECO:0000313" key="4">
    <source>
        <dbReference type="Proteomes" id="UP000748756"/>
    </source>
</evidence>
<evidence type="ECO:0008006" key="5">
    <source>
        <dbReference type="Google" id="ProtNLM"/>
    </source>
</evidence>
<dbReference type="EMBL" id="JAAAUQ010001121">
    <property type="protein sequence ID" value="KAF9142569.1"/>
    <property type="molecule type" value="Genomic_DNA"/>
</dbReference>
<gene>
    <name evidence="3" type="ORF">BG015_000751</name>
</gene>
<protein>
    <recommendedName>
        <fullName evidence="5">Choline kinase</fullName>
    </recommendedName>
</protein>
<feature type="compositionally biased region" description="Low complexity" evidence="2">
    <location>
        <begin position="553"/>
        <end position="562"/>
    </location>
</feature>
<name>A0A9P5RST6_9FUNG</name>
<dbReference type="PANTHER" id="PTHR22603:SF93">
    <property type="entry name" value="RE24176P"/>
    <property type="match status" value="1"/>
</dbReference>
<feature type="region of interest" description="Disordered" evidence="2">
    <location>
        <begin position="1"/>
        <end position="52"/>
    </location>
</feature>
<dbReference type="Pfam" id="PF01633">
    <property type="entry name" value="Choline_kinase"/>
    <property type="match status" value="2"/>
</dbReference>
<accession>A0A9P5RST6</accession>
<evidence type="ECO:0000256" key="1">
    <source>
        <dbReference type="ARBA" id="ARBA00038211"/>
    </source>
</evidence>
<dbReference type="GO" id="GO:0006646">
    <property type="term" value="P:phosphatidylethanolamine biosynthetic process"/>
    <property type="evidence" value="ECO:0007669"/>
    <property type="project" value="TreeGrafter"/>
</dbReference>
<feature type="region of interest" description="Disordered" evidence="2">
    <location>
        <begin position="217"/>
        <end position="241"/>
    </location>
</feature>
<dbReference type="GO" id="GO:0004305">
    <property type="term" value="F:ethanolamine kinase activity"/>
    <property type="evidence" value="ECO:0007669"/>
    <property type="project" value="TreeGrafter"/>
</dbReference>
<comment type="similarity">
    <text evidence="1">Belongs to the choline/ethanolamine kinase family.</text>
</comment>
<dbReference type="SUPFAM" id="SSF56112">
    <property type="entry name" value="Protein kinase-like (PK-like)"/>
    <property type="match status" value="2"/>
</dbReference>
<dbReference type="Gene3D" id="3.30.200.20">
    <property type="entry name" value="Phosphorylase Kinase, domain 1"/>
    <property type="match status" value="1"/>
</dbReference>
<feature type="compositionally biased region" description="Low complexity" evidence="2">
    <location>
        <begin position="231"/>
        <end position="241"/>
    </location>
</feature>
<dbReference type="Proteomes" id="UP000748756">
    <property type="component" value="Unassembled WGS sequence"/>
</dbReference>
<comment type="caution">
    <text evidence="3">The sequence shown here is derived from an EMBL/GenBank/DDBJ whole genome shotgun (WGS) entry which is preliminary data.</text>
</comment>
<organism evidence="3 4">
    <name type="scientific">Linnemannia schmuckeri</name>
    <dbReference type="NCBI Taxonomy" id="64567"/>
    <lineage>
        <taxon>Eukaryota</taxon>
        <taxon>Fungi</taxon>
        <taxon>Fungi incertae sedis</taxon>
        <taxon>Mucoromycota</taxon>
        <taxon>Mortierellomycotina</taxon>
        <taxon>Mortierellomycetes</taxon>
        <taxon>Mortierellales</taxon>
        <taxon>Mortierellaceae</taxon>
        <taxon>Linnemannia</taxon>
    </lineage>
</organism>
<dbReference type="GO" id="GO:0004103">
    <property type="term" value="F:choline kinase activity"/>
    <property type="evidence" value="ECO:0007669"/>
    <property type="project" value="TreeGrafter"/>
</dbReference>
<feature type="compositionally biased region" description="Low complexity" evidence="2">
    <location>
        <begin position="35"/>
        <end position="45"/>
    </location>
</feature>
<dbReference type="InterPro" id="IPR011009">
    <property type="entry name" value="Kinase-like_dom_sf"/>
</dbReference>
<proteinExistence type="inferred from homology"/>
<dbReference type="Gene3D" id="3.90.1200.10">
    <property type="match status" value="2"/>
</dbReference>
<evidence type="ECO:0000256" key="2">
    <source>
        <dbReference type="SAM" id="MobiDB-lite"/>
    </source>
</evidence>
<sequence>MPTRAHHKPTAGPGQHSVNEPTLPCPHTDLHENDNTANNDNSENNNNEDDNSLLVDTSWQQQPIRLPAYTPSSAAKETGRDSPPTTPVDDPIYLAGSDKHFGFSSRHSRASSIFPWRKHKPAVSHQYAPHRPPLSKRPSLAGLKVVPVVNADPVKHMENEELDLLTLKGDQLAKRVLELLHLMDVEDWSEVRDYHQLKLDRISGAMTNCVFVVSGPPRSQSAVSPQEKEGSSAAATSASTSDPARPRKILLRVYGIGLDALFSRENELHWLQNLATMDIGPSLLGIFKNGRFEQYVESTTLTKEDIRDPRTSRHIAHRMCELHNIVNVFPPPEGTIPQSQENIARWIPLAKDAIEKICAKDPSKRAVIDEFDYNKLITEIGEVQKELMSVHSPIVFAHNDAQYGNILKSLDEDGELVVIDFEYAGYNTRGFDIGNHFCEWTADYHSERPSILHHDKYPTKAEQLNFLEAYMEAEIAMCGYHLTAINLAQYAKHRRRRSVTKAIVHGLSNVALSAIHAKKSIAKRASVELKKEDASAAVNSTEQQSNTDNSEEPTPLTTPLTPVSTISSKMSGVKGKGNSAIENEIVNPIKPGTGNGSGGVSKAEILDSMYKEVNKFALTSHIMWGLWGLIQATQSEIEFDYFEYALQRLCEFRRRREEFMSL</sequence>
<feature type="region of interest" description="Disordered" evidence="2">
    <location>
        <begin position="533"/>
        <end position="574"/>
    </location>
</feature>
<keyword evidence="4" id="KW-1185">Reference proteome</keyword>
<feature type="region of interest" description="Disordered" evidence="2">
    <location>
        <begin position="68"/>
        <end position="93"/>
    </location>
</feature>
<dbReference type="PANTHER" id="PTHR22603">
    <property type="entry name" value="CHOLINE/ETHANOALAMINE KINASE"/>
    <property type="match status" value="1"/>
</dbReference>
<evidence type="ECO:0000313" key="3">
    <source>
        <dbReference type="EMBL" id="KAF9142569.1"/>
    </source>
</evidence>
<feature type="compositionally biased region" description="Polar residues" evidence="2">
    <location>
        <begin position="537"/>
        <end position="548"/>
    </location>
</feature>
<dbReference type="AlphaFoldDB" id="A0A9P5RST6"/>
<dbReference type="OrthoDB" id="10267235at2759"/>